<comment type="caution">
    <text evidence="1">The sequence shown here is derived from an EMBL/GenBank/DDBJ whole genome shotgun (WGS) entry which is preliminary data.</text>
</comment>
<name>A0A5B7FDF1_PORTR</name>
<accession>A0A5B7FDF1</accession>
<evidence type="ECO:0000313" key="1">
    <source>
        <dbReference type="EMBL" id="MPC43515.1"/>
    </source>
</evidence>
<protein>
    <submittedName>
        <fullName evidence="1">Uncharacterized protein</fullName>
    </submittedName>
</protein>
<reference evidence="1 2" key="1">
    <citation type="submission" date="2019-05" db="EMBL/GenBank/DDBJ databases">
        <title>Another draft genome of Portunus trituberculatus and its Hox gene families provides insights of decapod evolution.</title>
        <authorList>
            <person name="Jeong J.-H."/>
            <person name="Song I."/>
            <person name="Kim S."/>
            <person name="Choi T."/>
            <person name="Kim D."/>
            <person name="Ryu S."/>
            <person name="Kim W."/>
        </authorList>
    </citation>
    <scope>NUCLEOTIDE SEQUENCE [LARGE SCALE GENOMIC DNA]</scope>
    <source>
        <tissue evidence="1">Muscle</tissue>
    </source>
</reference>
<dbReference type="AlphaFoldDB" id="A0A5B7FDF1"/>
<keyword evidence="2" id="KW-1185">Reference proteome</keyword>
<organism evidence="1 2">
    <name type="scientific">Portunus trituberculatus</name>
    <name type="common">Swimming crab</name>
    <name type="synonym">Neptunus trituberculatus</name>
    <dbReference type="NCBI Taxonomy" id="210409"/>
    <lineage>
        <taxon>Eukaryota</taxon>
        <taxon>Metazoa</taxon>
        <taxon>Ecdysozoa</taxon>
        <taxon>Arthropoda</taxon>
        <taxon>Crustacea</taxon>
        <taxon>Multicrustacea</taxon>
        <taxon>Malacostraca</taxon>
        <taxon>Eumalacostraca</taxon>
        <taxon>Eucarida</taxon>
        <taxon>Decapoda</taxon>
        <taxon>Pleocyemata</taxon>
        <taxon>Brachyura</taxon>
        <taxon>Eubrachyura</taxon>
        <taxon>Portunoidea</taxon>
        <taxon>Portunidae</taxon>
        <taxon>Portuninae</taxon>
        <taxon>Portunus</taxon>
    </lineage>
</organism>
<evidence type="ECO:0000313" key="2">
    <source>
        <dbReference type="Proteomes" id="UP000324222"/>
    </source>
</evidence>
<gene>
    <name evidence="1" type="ORF">E2C01_037164</name>
</gene>
<proteinExistence type="predicted"/>
<dbReference type="EMBL" id="VSRR010005862">
    <property type="protein sequence ID" value="MPC43515.1"/>
    <property type="molecule type" value="Genomic_DNA"/>
</dbReference>
<sequence length="40" mass="4714">MRGGKLSLGQTYGWTRSCIYVNIHLHIDVIMYRTYTCAYK</sequence>
<dbReference type="Proteomes" id="UP000324222">
    <property type="component" value="Unassembled WGS sequence"/>
</dbReference>